<sequence>MAILSELYRKTLPAIAKHVGLKDGQGRHHFLRDGVWEVEQLRSTRLRLIQRSIGERRIVLCIDETGDVKKGQATDVSCQAVHR</sequence>
<evidence type="ECO:0000313" key="2">
    <source>
        <dbReference type="EMBL" id="CAA9581438.1"/>
    </source>
</evidence>
<organism evidence="2">
    <name type="scientific">uncultured Synechococcales cyanobacterium</name>
    <dbReference type="NCBI Taxonomy" id="1936017"/>
    <lineage>
        <taxon>Bacteria</taxon>
        <taxon>Bacillati</taxon>
        <taxon>Cyanobacteriota</taxon>
        <taxon>Cyanophyceae</taxon>
        <taxon>Synechococcales</taxon>
        <taxon>environmental samples</taxon>
    </lineage>
</organism>
<feature type="domain" description="Transposase IS701-like DDE" evidence="1">
    <location>
        <begin position="3"/>
        <end position="74"/>
    </location>
</feature>
<dbReference type="InterPro" id="IPR038721">
    <property type="entry name" value="IS701-like_DDE_dom"/>
</dbReference>
<accession>A0A6J4VLF9</accession>
<dbReference type="InterPro" id="IPR039365">
    <property type="entry name" value="IS701-like"/>
</dbReference>
<dbReference type="Pfam" id="PF13546">
    <property type="entry name" value="DDE_5"/>
    <property type="match status" value="1"/>
</dbReference>
<dbReference type="AlphaFoldDB" id="A0A6J4VLF9"/>
<dbReference type="PANTHER" id="PTHR33627">
    <property type="entry name" value="TRANSPOSASE"/>
    <property type="match status" value="1"/>
</dbReference>
<protein>
    <recommendedName>
        <fullName evidence="1">Transposase IS701-like DDE domain-containing protein</fullName>
    </recommendedName>
</protein>
<dbReference type="EMBL" id="CADCWO010000165">
    <property type="protein sequence ID" value="CAA9581438.1"/>
    <property type="molecule type" value="Genomic_DNA"/>
</dbReference>
<proteinExistence type="predicted"/>
<dbReference type="PANTHER" id="PTHR33627:SF1">
    <property type="entry name" value="TRANSPOSASE"/>
    <property type="match status" value="1"/>
</dbReference>
<evidence type="ECO:0000259" key="1">
    <source>
        <dbReference type="Pfam" id="PF13546"/>
    </source>
</evidence>
<gene>
    <name evidence="2" type="ORF">AVDCRST_MAG81-3702</name>
</gene>
<name>A0A6J4VLF9_9CYAN</name>
<reference evidence="2" key="1">
    <citation type="submission" date="2020-02" db="EMBL/GenBank/DDBJ databases">
        <authorList>
            <person name="Meier V. D."/>
        </authorList>
    </citation>
    <scope>NUCLEOTIDE SEQUENCE</scope>
    <source>
        <strain evidence="2">AVDCRST_MAG81</strain>
    </source>
</reference>